<dbReference type="GO" id="GO:0005524">
    <property type="term" value="F:ATP binding"/>
    <property type="evidence" value="ECO:0007669"/>
    <property type="project" value="UniProtKB-KW"/>
</dbReference>
<dbReference type="EMBL" id="AZFT01000009">
    <property type="protein sequence ID" value="KRL87153.1"/>
    <property type="molecule type" value="Genomic_DNA"/>
</dbReference>
<dbReference type="PROSITE" id="PS00211">
    <property type="entry name" value="ABC_TRANSPORTER_1"/>
    <property type="match status" value="1"/>
</dbReference>
<dbReference type="AlphaFoldDB" id="A0A0R1U152"/>
<dbReference type="PROSITE" id="PS50893">
    <property type="entry name" value="ABC_TRANSPORTER_2"/>
    <property type="match status" value="1"/>
</dbReference>
<dbReference type="InterPro" id="IPR003593">
    <property type="entry name" value="AAA+_ATPase"/>
</dbReference>
<name>A0A0R1U152_9LACO</name>
<dbReference type="PANTHER" id="PTHR42781:SF4">
    <property type="entry name" value="SPERMIDINE_PUTRESCINE IMPORT ATP-BINDING PROTEIN POTA"/>
    <property type="match status" value="1"/>
</dbReference>
<dbReference type="InterPro" id="IPR017871">
    <property type="entry name" value="ABC_transporter-like_CS"/>
</dbReference>
<evidence type="ECO:0000313" key="6">
    <source>
        <dbReference type="Proteomes" id="UP000051324"/>
    </source>
</evidence>
<gene>
    <name evidence="5" type="ORF">FC32_GL000447</name>
</gene>
<dbReference type="SUPFAM" id="SSF52540">
    <property type="entry name" value="P-loop containing nucleoside triphosphate hydrolases"/>
    <property type="match status" value="1"/>
</dbReference>
<proteinExistence type="predicted"/>
<keyword evidence="6" id="KW-1185">Reference proteome</keyword>
<feature type="domain" description="ABC transporter" evidence="4">
    <location>
        <begin position="2"/>
        <end position="228"/>
    </location>
</feature>
<keyword evidence="1" id="KW-0813">Transport</keyword>
<dbReference type="InterPro" id="IPR050093">
    <property type="entry name" value="ABC_SmlMolc_Importer"/>
</dbReference>
<dbReference type="eggNOG" id="COG1116">
    <property type="taxonomic scope" value="Bacteria"/>
</dbReference>
<keyword evidence="3" id="KW-0067">ATP-binding</keyword>
<protein>
    <submittedName>
        <fullName evidence="5">Taurine-transporting ATPase</fullName>
    </submittedName>
</protein>
<dbReference type="PATRIC" id="fig|1423724.4.peg.468"/>
<keyword evidence="2" id="KW-0547">Nucleotide-binding</keyword>
<dbReference type="PANTHER" id="PTHR42781">
    <property type="entry name" value="SPERMIDINE/PUTRESCINE IMPORT ATP-BINDING PROTEIN POTA"/>
    <property type="match status" value="1"/>
</dbReference>
<dbReference type="Gene3D" id="3.40.50.300">
    <property type="entry name" value="P-loop containing nucleotide triphosphate hydrolases"/>
    <property type="match status" value="1"/>
</dbReference>
<dbReference type="Pfam" id="PF00005">
    <property type="entry name" value="ABC_tran"/>
    <property type="match status" value="1"/>
</dbReference>
<reference evidence="5 6" key="1">
    <citation type="journal article" date="2015" name="Genome Announc.">
        <title>Expanding the biotechnology potential of lactobacilli through comparative genomics of 213 strains and associated genera.</title>
        <authorList>
            <person name="Sun Z."/>
            <person name="Harris H.M."/>
            <person name="McCann A."/>
            <person name="Guo C."/>
            <person name="Argimon S."/>
            <person name="Zhang W."/>
            <person name="Yang X."/>
            <person name="Jeffery I.B."/>
            <person name="Cooney J.C."/>
            <person name="Kagawa T.F."/>
            <person name="Liu W."/>
            <person name="Song Y."/>
            <person name="Salvetti E."/>
            <person name="Wrobel A."/>
            <person name="Rasinkangas P."/>
            <person name="Parkhill J."/>
            <person name="Rea M.C."/>
            <person name="O'Sullivan O."/>
            <person name="Ritari J."/>
            <person name="Douillard F.P."/>
            <person name="Paul Ross R."/>
            <person name="Yang R."/>
            <person name="Briner A.E."/>
            <person name="Felis G.E."/>
            <person name="de Vos W.M."/>
            <person name="Barrangou R."/>
            <person name="Klaenhammer T.R."/>
            <person name="Caufield P.W."/>
            <person name="Cui Y."/>
            <person name="Zhang H."/>
            <person name="O'Toole P.W."/>
        </authorList>
    </citation>
    <scope>NUCLEOTIDE SEQUENCE [LARGE SCALE GENOMIC DNA]</scope>
    <source>
        <strain evidence="5 6">DSM 16634</strain>
    </source>
</reference>
<dbReference type="Proteomes" id="UP000051324">
    <property type="component" value="Unassembled WGS sequence"/>
</dbReference>
<dbReference type="GO" id="GO:0016887">
    <property type="term" value="F:ATP hydrolysis activity"/>
    <property type="evidence" value="ECO:0007669"/>
    <property type="project" value="InterPro"/>
</dbReference>
<accession>A0A0R1U152</accession>
<evidence type="ECO:0000259" key="4">
    <source>
        <dbReference type="PROSITE" id="PS50893"/>
    </source>
</evidence>
<dbReference type="RefSeq" id="WP_056957228.1">
    <property type="nucleotide sequence ID" value="NZ_AZFT01000009.1"/>
</dbReference>
<dbReference type="InterPro" id="IPR027417">
    <property type="entry name" value="P-loop_NTPase"/>
</dbReference>
<dbReference type="InterPro" id="IPR003439">
    <property type="entry name" value="ABC_transporter-like_ATP-bd"/>
</dbReference>
<evidence type="ECO:0000256" key="2">
    <source>
        <dbReference type="ARBA" id="ARBA00022741"/>
    </source>
</evidence>
<sequence length="242" mass="26793">MFQVRDLTVKYQAKVVFSKLSFELADNTILAVLGPSGSGKTSLLNAITGLLSHQGEILLNGHPLDTKAQTIALVPQDYGLLPWKTVEQNVLLALKVKEKKGGKDQPKLQALYAALGLTSLLKRYPHQLSGGQKQRVALARAFALTPDLLLLDEAFSALDLVIKQKAQQLFLRQWQETPVTTLVVTHDLKEALLLSDQILLLTPNKPQLITNPLGDLDYDSRTEAKVLTQVLSELEAEVKRQW</sequence>
<evidence type="ECO:0000313" key="5">
    <source>
        <dbReference type="EMBL" id="KRL87153.1"/>
    </source>
</evidence>
<evidence type="ECO:0000256" key="1">
    <source>
        <dbReference type="ARBA" id="ARBA00022448"/>
    </source>
</evidence>
<evidence type="ECO:0000256" key="3">
    <source>
        <dbReference type="ARBA" id="ARBA00022840"/>
    </source>
</evidence>
<dbReference type="STRING" id="1423724.FC32_GL000447"/>
<comment type="caution">
    <text evidence="5">The sequence shown here is derived from an EMBL/GenBank/DDBJ whole genome shotgun (WGS) entry which is preliminary data.</text>
</comment>
<dbReference type="SMART" id="SM00382">
    <property type="entry name" value="AAA"/>
    <property type="match status" value="1"/>
</dbReference>
<organism evidence="5 6">
    <name type="scientific">Ligilactobacillus apodemi DSM 16634 = JCM 16172</name>
    <dbReference type="NCBI Taxonomy" id="1423724"/>
    <lineage>
        <taxon>Bacteria</taxon>
        <taxon>Bacillati</taxon>
        <taxon>Bacillota</taxon>
        <taxon>Bacilli</taxon>
        <taxon>Lactobacillales</taxon>
        <taxon>Lactobacillaceae</taxon>
        <taxon>Ligilactobacillus</taxon>
    </lineage>
</organism>